<organism evidence="6 7">
    <name type="scientific">Brevibacillus nitrificans</name>
    <dbReference type="NCBI Taxonomy" id="651560"/>
    <lineage>
        <taxon>Bacteria</taxon>
        <taxon>Bacillati</taxon>
        <taxon>Bacillota</taxon>
        <taxon>Bacilli</taxon>
        <taxon>Bacillales</taxon>
        <taxon>Paenibacillaceae</taxon>
        <taxon>Brevibacillus</taxon>
    </lineage>
</organism>
<dbReference type="InterPro" id="IPR000847">
    <property type="entry name" value="LysR_HTH_N"/>
</dbReference>
<dbReference type="GO" id="GO:0032993">
    <property type="term" value="C:protein-DNA complex"/>
    <property type="evidence" value="ECO:0007669"/>
    <property type="project" value="TreeGrafter"/>
</dbReference>
<proteinExistence type="inferred from homology"/>
<dbReference type="AlphaFoldDB" id="A0A3M8CSV8"/>
<dbReference type="InterPro" id="IPR036388">
    <property type="entry name" value="WH-like_DNA-bd_sf"/>
</dbReference>
<comment type="caution">
    <text evidence="6">The sequence shown here is derived from an EMBL/GenBank/DDBJ whole genome shotgun (WGS) entry which is preliminary data.</text>
</comment>
<dbReference type="Pfam" id="PF00126">
    <property type="entry name" value="HTH_1"/>
    <property type="match status" value="1"/>
</dbReference>
<dbReference type="GO" id="GO:0003700">
    <property type="term" value="F:DNA-binding transcription factor activity"/>
    <property type="evidence" value="ECO:0007669"/>
    <property type="project" value="InterPro"/>
</dbReference>
<keyword evidence="3" id="KW-0238">DNA-binding</keyword>
<dbReference type="SUPFAM" id="SSF46785">
    <property type="entry name" value="Winged helix' DNA-binding domain"/>
    <property type="match status" value="1"/>
</dbReference>
<sequence>MEWQQLEYFRVVARLEHFGQAAKELAIPQPALSRSISKLEEELGVPLFDRMGRSVYLNSFGRVFLERVEKGQSFA</sequence>
<evidence type="ECO:0000256" key="2">
    <source>
        <dbReference type="ARBA" id="ARBA00023015"/>
    </source>
</evidence>
<keyword evidence="7" id="KW-1185">Reference proteome</keyword>
<dbReference type="Gene3D" id="1.10.10.10">
    <property type="entry name" value="Winged helix-like DNA-binding domain superfamily/Winged helix DNA-binding domain"/>
    <property type="match status" value="1"/>
</dbReference>
<feature type="domain" description="HTH lysR-type" evidence="5">
    <location>
        <begin position="1"/>
        <end position="58"/>
    </location>
</feature>
<evidence type="ECO:0000256" key="3">
    <source>
        <dbReference type="ARBA" id="ARBA00023125"/>
    </source>
</evidence>
<comment type="similarity">
    <text evidence="1">Belongs to the LysR transcriptional regulatory family.</text>
</comment>
<evidence type="ECO:0000259" key="5">
    <source>
        <dbReference type="PROSITE" id="PS50931"/>
    </source>
</evidence>
<protein>
    <submittedName>
        <fullName evidence="6">LysR family transcriptional regulator</fullName>
    </submittedName>
</protein>
<dbReference type="GO" id="GO:0003677">
    <property type="term" value="F:DNA binding"/>
    <property type="evidence" value="ECO:0007669"/>
    <property type="project" value="UniProtKB-KW"/>
</dbReference>
<keyword evidence="4" id="KW-0804">Transcription</keyword>
<name>A0A3M8CSV8_9BACL</name>
<reference evidence="6 7" key="1">
    <citation type="submission" date="2018-10" db="EMBL/GenBank/DDBJ databases">
        <title>Phylogenomics of Brevibacillus.</title>
        <authorList>
            <person name="Dunlap C."/>
        </authorList>
    </citation>
    <scope>NUCLEOTIDE SEQUENCE [LARGE SCALE GENOMIC DNA]</scope>
    <source>
        <strain evidence="6 7">JCM 15774</strain>
    </source>
</reference>
<gene>
    <name evidence="6" type="ORF">EDM59_29185</name>
</gene>
<dbReference type="InterPro" id="IPR036390">
    <property type="entry name" value="WH_DNA-bd_sf"/>
</dbReference>
<dbReference type="Proteomes" id="UP000269573">
    <property type="component" value="Unassembled WGS sequence"/>
</dbReference>
<dbReference type="PROSITE" id="PS50931">
    <property type="entry name" value="HTH_LYSR"/>
    <property type="match status" value="1"/>
</dbReference>
<dbReference type="EMBL" id="RHHU01000024">
    <property type="protein sequence ID" value="RNB78718.1"/>
    <property type="molecule type" value="Genomic_DNA"/>
</dbReference>
<evidence type="ECO:0000313" key="7">
    <source>
        <dbReference type="Proteomes" id="UP000269573"/>
    </source>
</evidence>
<dbReference type="PANTHER" id="PTHR30346:SF28">
    <property type="entry name" value="HTH-TYPE TRANSCRIPTIONAL REGULATOR CYNR"/>
    <property type="match status" value="1"/>
</dbReference>
<dbReference type="PRINTS" id="PR00039">
    <property type="entry name" value="HTHLYSR"/>
</dbReference>
<accession>A0A3M8CSV8</accession>
<evidence type="ECO:0000256" key="4">
    <source>
        <dbReference type="ARBA" id="ARBA00023163"/>
    </source>
</evidence>
<dbReference type="FunFam" id="1.10.10.10:FF:000001">
    <property type="entry name" value="LysR family transcriptional regulator"/>
    <property type="match status" value="1"/>
</dbReference>
<keyword evidence="2" id="KW-0805">Transcription regulation</keyword>
<dbReference type="PANTHER" id="PTHR30346">
    <property type="entry name" value="TRANSCRIPTIONAL DUAL REGULATOR HCAR-RELATED"/>
    <property type="match status" value="1"/>
</dbReference>
<evidence type="ECO:0000313" key="6">
    <source>
        <dbReference type="EMBL" id="RNB78718.1"/>
    </source>
</evidence>
<evidence type="ECO:0000256" key="1">
    <source>
        <dbReference type="ARBA" id="ARBA00009437"/>
    </source>
</evidence>